<evidence type="ECO:0000313" key="1">
    <source>
        <dbReference type="EMBL" id="MBO8466674.1"/>
    </source>
</evidence>
<reference evidence="1" key="1">
    <citation type="submission" date="2020-10" db="EMBL/GenBank/DDBJ databases">
        <authorList>
            <person name="Gilroy R."/>
        </authorList>
    </citation>
    <scope>NUCLEOTIDE SEQUENCE</scope>
    <source>
        <strain evidence="1">B1-15692</strain>
    </source>
</reference>
<organism evidence="1 2">
    <name type="scientific">Candidatus Cryptobacteroides faecipullorum</name>
    <dbReference type="NCBI Taxonomy" id="2840764"/>
    <lineage>
        <taxon>Bacteria</taxon>
        <taxon>Pseudomonadati</taxon>
        <taxon>Bacteroidota</taxon>
        <taxon>Bacteroidia</taxon>
        <taxon>Bacteroidales</taxon>
        <taxon>Candidatus Cryptobacteroides</taxon>
    </lineage>
</organism>
<sequence>MMKAKIIFVCASTLILSFTSCTKVETETFPEAKELAVKNEADAMENFSIALSKAACEHQEIRELIKSESLKKFDNDYDVLYQNIKNRNISDSGTFRDVLVSYMSSESVLADIERILPALTIYVSDVTWFDPNGFCAETWDTEDCRLAVTYKNSNGRCEKLFSNGADLGNIEEGTIPGGPVLIIKNNERIVTSVSTKSGDVTYDFIDDVYDGSLNIETKSNRHKGKYSKSWIAGQDPEDNSDIISATALNNLNPDIIKAYNMFKDHKYAMQNDYIYYGLTTSSPKGALRTDVRSKIVRFKIAPKSFNVLFDDPYDSDKNFVNSFETDDNGKGHDAEPSASEIYSKLWADGALEIRVRIAVFGGNENASIYKDFHYDVKAKDLFTIKDNSIMKEQWNSTPFKWYVTWRYSINYRDETTLAAKWYYPETSPDLPTWDLIENSAYSILVTEEDTGTELTKSFTYTIKKARQTSVTVSGGVNAGFDNISATIKNDLGWSSSDEETKSGTITISCVNGDDHMTQELVSFGDKYITGQASSTSYIIDSYGSDRFTFTILPYRY</sequence>
<proteinExistence type="predicted"/>
<name>A0A9D9I7L5_9BACT</name>
<accession>A0A9D9I7L5</accession>
<evidence type="ECO:0000313" key="2">
    <source>
        <dbReference type="Proteomes" id="UP000823660"/>
    </source>
</evidence>
<dbReference type="AlphaFoldDB" id="A0A9D9I7L5"/>
<comment type="caution">
    <text evidence="1">The sequence shown here is derived from an EMBL/GenBank/DDBJ whole genome shotgun (WGS) entry which is preliminary data.</text>
</comment>
<dbReference type="PROSITE" id="PS51257">
    <property type="entry name" value="PROKAR_LIPOPROTEIN"/>
    <property type="match status" value="1"/>
</dbReference>
<gene>
    <name evidence="1" type="ORF">IAB99_02785</name>
</gene>
<reference evidence="1" key="2">
    <citation type="journal article" date="2021" name="PeerJ">
        <title>Extensive microbial diversity within the chicken gut microbiome revealed by metagenomics and culture.</title>
        <authorList>
            <person name="Gilroy R."/>
            <person name="Ravi A."/>
            <person name="Getino M."/>
            <person name="Pursley I."/>
            <person name="Horton D.L."/>
            <person name="Alikhan N.F."/>
            <person name="Baker D."/>
            <person name="Gharbi K."/>
            <person name="Hall N."/>
            <person name="Watson M."/>
            <person name="Adriaenssens E.M."/>
            <person name="Foster-Nyarko E."/>
            <person name="Jarju S."/>
            <person name="Secka A."/>
            <person name="Antonio M."/>
            <person name="Oren A."/>
            <person name="Chaudhuri R.R."/>
            <person name="La Ragione R."/>
            <person name="Hildebrand F."/>
            <person name="Pallen M.J."/>
        </authorList>
    </citation>
    <scope>NUCLEOTIDE SEQUENCE</scope>
    <source>
        <strain evidence="1">B1-15692</strain>
    </source>
</reference>
<dbReference type="Proteomes" id="UP000823660">
    <property type="component" value="Unassembled WGS sequence"/>
</dbReference>
<dbReference type="EMBL" id="JADIMH010000015">
    <property type="protein sequence ID" value="MBO8466674.1"/>
    <property type="molecule type" value="Genomic_DNA"/>
</dbReference>
<protein>
    <submittedName>
        <fullName evidence="1">Uncharacterized protein</fullName>
    </submittedName>
</protein>